<dbReference type="PANTHER" id="PTHR12957">
    <property type="entry name" value="DEAD/H BOX POLYPEPTIDE 26/DICE1-RELATED"/>
    <property type="match status" value="1"/>
</dbReference>
<dbReference type="STRING" id="61424.A0A2T9Z360"/>
<dbReference type="Pfam" id="PF25462">
    <property type="entry name" value="Beta-barrel_INTS6"/>
    <property type="match status" value="1"/>
</dbReference>
<feature type="compositionally biased region" description="Low complexity" evidence="1">
    <location>
        <begin position="971"/>
        <end position="997"/>
    </location>
</feature>
<dbReference type="Gene3D" id="3.40.50.410">
    <property type="entry name" value="von Willebrand factor, type A domain"/>
    <property type="match status" value="1"/>
</dbReference>
<evidence type="ECO:0000313" key="5">
    <source>
        <dbReference type="Proteomes" id="UP000245699"/>
    </source>
</evidence>
<feature type="domain" description="VWFA" evidence="2">
    <location>
        <begin position="4"/>
        <end position="127"/>
    </location>
</feature>
<feature type="region of interest" description="Disordered" evidence="1">
    <location>
        <begin position="15"/>
        <end position="51"/>
    </location>
</feature>
<dbReference type="InterPro" id="IPR002035">
    <property type="entry name" value="VWF_A"/>
</dbReference>
<feature type="compositionally biased region" description="Basic and acidic residues" evidence="1">
    <location>
        <begin position="1022"/>
        <end position="1032"/>
    </location>
</feature>
<dbReference type="GO" id="GO:0034472">
    <property type="term" value="P:snRNA 3'-end processing"/>
    <property type="evidence" value="ECO:0007669"/>
    <property type="project" value="TreeGrafter"/>
</dbReference>
<dbReference type="SUPFAM" id="SSF53300">
    <property type="entry name" value="vWA-like"/>
    <property type="match status" value="1"/>
</dbReference>
<gene>
    <name evidence="4" type="ORF">BB559_001090</name>
</gene>
<feature type="region of interest" description="Disordered" evidence="1">
    <location>
        <begin position="965"/>
        <end position="1038"/>
    </location>
</feature>
<feature type="domain" description="Integrator complex subunit 6-like beta-barrel" evidence="3">
    <location>
        <begin position="323"/>
        <end position="459"/>
    </location>
</feature>
<feature type="compositionally biased region" description="Polar residues" evidence="1">
    <location>
        <begin position="15"/>
        <end position="49"/>
    </location>
</feature>
<name>A0A2T9Z360_9FUNG</name>
<evidence type="ECO:0000259" key="3">
    <source>
        <dbReference type="Pfam" id="PF25462"/>
    </source>
</evidence>
<comment type="caution">
    <text evidence="4">The sequence shown here is derived from an EMBL/GenBank/DDBJ whole genome shotgun (WGS) entry which is preliminary data.</text>
</comment>
<dbReference type="GO" id="GO:0032039">
    <property type="term" value="C:integrator complex"/>
    <property type="evidence" value="ECO:0007669"/>
    <property type="project" value="TreeGrafter"/>
</dbReference>
<dbReference type="InterPro" id="IPR036465">
    <property type="entry name" value="vWFA_dom_sf"/>
</dbReference>
<evidence type="ECO:0000256" key="1">
    <source>
        <dbReference type="SAM" id="MobiDB-lite"/>
    </source>
</evidence>
<feature type="region of interest" description="Disordered" evidence="1">
    <location>
        <begin position="702"/>
        <end position="746"/>
    </location>
</feature>
<reference evidence="4 5" key="1">
    <citation type="journal article" date="2018" name="MBio">
        <title>Comparative Genomics Reveals the Core Gene Toolbox for the Fungus-Insect Symbiosis.</title>
        <authorList>
            <person name="Wang Y."/>
            <person name="Stata M."/>
            <person name="Wang W."/>
            <person name="Stajich J.E."/>
            <person name="White M.M."/>
            <person name="Moncalvo J.M."/>
        </authorList>
    </citation>
    <scope>NUCLEOTIDE SEQUENCE [LARGE SCALE GENOMIC DNA]</scope>
    <source>
        <strain evidence="4 5">AUS-77-4</strain>
    </source>
</reference>
<dbReference type="InterPro" id="IPR051113">
    <property type="entry name" value="Integrator_subunit6"/>
</dbReference>
<dbReference type="Pfam" id="PF13519">
    <property type="entry name" value="VWA_2"/>
    <property type="match status" value="1"/>
</dbReference>
<protein>
    <submittedName>
        <fullName evidence="4">Uncharacterized protein</fullName>
    </submittedName>
</protein>
<accession>A0A2T9Z360</accession>
<feature type="region of interest" description="Disordered" evidence="1">
    <location>
        <begin position="841"/>
        <end position="918"/>
    </location>
</feature>
<organism evidence="4 5">
    <name type="scientific">Furculomyces boomerangus</name>
    <dbReference type="NCBI Taxonomy" id="61424"/>
    <lineage>
        <taxon>Eukaryota</taxon>
        <taxon>Fungi</taxon>
        <taxon>Fungi incertae sedis</taxon>
        <taxon>Zoopagomycota</taxon>
        <taxon>Kickxellomycotina</taxon>
        <taxon>Harpellomycetes</taxon>
        <taxon>Harpellales</taxon>
        <taxon>Harpellaceae</taxon>
        <taxon>Furculomyces</taxon>
    </lineage>
</organism>
<feature type="compositionally biased region" description="Polar residues" evidence="1">
    <location>
        <begin position="849"/>
        <end position="859"/>
    </location>
</feature>
<evidence type="ECO:0000259" key="2">
    <source>
        <dbReference type="Pfam" id="PF13519"/>
    </source>
</evidence>
<dbReference type="OrthoDB" id="17307at2759"/>
<dbReference type="AlphaFoldDB" id="A0A2T9Z360"/>
<dbReference type="InterPro" id="IPR057413">
    <property type="entry name" value="Beta-barrel_INTS6"/>
</dbReference>
<evidence type="ECO:0000313" key="4">
    <source>
        <dbReference type="EMBL" id="PVU99011.1"/>
    </source>
</evidence>
<dbReference type="PANTHER" id="PTHR12957:SF2">
    <property type="entry name" value="INTEGRATOR COMPLEX SUBUNIT 6"/>
    <property type="match status" value="1"/>
</dbReference>
<feature type="compositionally biased region" description="Low complexity" evidence="1">
    <location>
        <begin position="874"/>
        <end position="885"/>
    </location>
</feature>
<proteinExistence type="predicted"/>
<dbReference type="EMBL" id="MBFT01000057">
    <property type="protein sequence ID" value="PVU99011.1"/>
    <property type="molecule type" value="Genomic_DNA"/>
</dbReference>
<keyword evidence="5" id="KW-1185">Reference proteome</keyword>
<dbReference type="Proteomes" id="UP000245699">
    <property type="component" value="Unassembled WGS sequence"/>
</dbReference>
<sequence length="1114" mass="123914">MIIAFLVDTSWSMGRPLNSSPAPAQHNPKNTNIQTTHNYKPHSKTNQIDPPTRLDCAKGIVEQIIHKQGSQPNNRYLLVTYDENENSCIKCTLKDSSDTFLEKLKALKPVDRFNGGNSLSVLFQQLRLLRLTYDIDTFGRGRYPCLNEITYIFWLTDGASMVSKTGILDKLNIPINQTTWSDMHQEPFRWDQKLITIFLHEQGDPELCYKGSYSSEHLLSPMSAVMSGSGGVHHVGSMKQAQRFIEILCPMRRLTGTKATSGTGIMSTGGVVVSFEKLNNDPSSSTKTEQKVLLIAPEANILSGPLNTKGPGLTPSVGASMISNGSAGYFPIPESFWIDSVVGNTTNSLPDSQHRAAHPTLLYSETPIQWSVPSKFPFDKFQIDSNSKVCQSLLAATNAAFKANPEGPPLCWPIYVANSYRANNAGFPFGLLRSNSARNAVNLFVLPYNFPALFILLRRYESLPKPAGFKQWKIELDEYLSHTPGYYTQPLRRAFGLYGIQKGLISENYGNSNMISLLSKFTAEQTNLARVEWDSIEMISNIENESKVDTNSNKKMSSDISPLISNPFDVPRSKISFTLDSMRKQMVQSIVQASKSLETSSFELPDALVKICGVGIKTNIGPKLLDSDLIKNNTDHPFVEKKEKVLEPSEHYTDKNGEDTHNVPISIMGNYQEVLSKQQLQEFRDPLMPDETLKFIRKTMFGNPYRRQPKPNSDYPQPKGQSIDIFSKTKPGIPSNLPKDTSLSKSPESMDIIETITLDELMSPDIIPTKLNGSVDESDGIRVTLGLDVNSEIDGEAQLNESGIADGNLTYVQGNTEHPLGHKYTKYGWVKKRSNIPRYRTVLGPVEPNNDSWNVNPWDTSDDNSKVTKKAKTKSSTPPEKSSAKITKTPQKKSATPPPTKSVPIPENKDKTQKSDFTIGRLDYIDPALDRNNSIFKSGTPFNKNEVLSNPKSLDLLDALKNTRKSLPNTSKSSGHSSFSESRTEITTENIIKNETTQSSTTETVKRPYTLRSVDTASVPVKGKDVERESRPTRQKKTPAQLKMDLVKLIKLDAKRYNEASVLEAIVQLNPDSPLYTKDQKKAIANACLAAAKPLRRKSLITKLDLLIKSLGES</sequence>